<dbReference type="EMBL" id="BBVC01000008">
    <property type="protein sequence ID" value="GAO97543.1"/>
    <property type="molecule type" value="Genomic_DNA"/>
</dbReference>
<keyword evidence="2" id="KW-1185">Reference proteome</keyword>
<proteinExistence type="predicted"/>
<dbReference type="Proteomes" id="UP000036771">
    <property type="component" value="Unassembled WGS sequence"/>
</dbReference>
<comment type="caution">
    <text evidence="1">The sequence shown here is derived from an EMBL/GenBank/DDBJ whole genome shotgun (WGS) entry which is preliminary data.</text>
</comment>
<accession>A0A0K8MBI3</accession>
<evidence type="ECO:0000313" key="2">
    <source>
        <dbReference type="Proteomes" id="UP000036771"/>
    </source>
</evidence>
<dbReference type="AlphaFoldDB" id="A0A0K8MBI3"/>
<organism evidence="1 2">
    <name type="scientific">Caedimonas varicaedens</name>
    <dbReference type="NCBI Taxonomy" id="1629334"/>
    <lineage>
        <taxon>Bacteria</taxon>
        <taxon>Pseudomonadati</taxon>
        <taxon>Pseudomonadota</taxon>
        <taxon>Alphaproteobacteria</taxon>
        <taxon>Holosporales</taxon>
        <taxon>Caedimonadaceae</taxon>
        <taxon>Caedimonas</taxon>
    </lineage>
</organism>
<protein>
    <submittedName>
        <fullName evidence="1">Uncharacterized protein</fullName>
    </submittedName>
</protein>
<reference evidence="1 2" key="1">
    <citation type="submission" date="2015-03" db="EMBL/GenBank/DDBJ databases">
        <title>Caedibacter varicaedens, whole genome shotgun sequence.</title>
        <authorList>
            <person name="Suzuki H."/>
            <person name="Dapper A.L."/>
            <person name="Gibson A.K."/>
            <person name="Jackson C."/>
            <person name="Lee H."/>
            <person name="Pejaver V.R."/>
            <person name="Doak T."/>
            <person name="Lynch M."/>
        </authorList>
    </citation>
    <scope>NUCLEOTIDE SEQUENCE [LARGE SCALE GENOMIC DNA]</scope>
</reference>
<dbReference type="STRING" id="1629334.Cva_00179"/>
<sequence length="123" mass="13805">MTWTFLNVVEDKSMSISNNRVKTYCRMATELACLSNQKLSDLLETAKPRHSGIGGESVLLTMGDHSIFVKKLPLTDLEKQPENILSTANLFDLPLIYQYGIGSTGFGAWRELVVHIMTTNWVI</sequence>
<gene>
    <name evidence="1" type="ORF">Cva_00179</name>
</gene>
<evidence type="ECO:0000313" key="1">
    <source>
        <dbReference type="EMBL" id="GAO97543.1"/>
    </source>
</evidence>
<name>A0A0K8MBI3_9PROT</name>